<name>A0A2P2QG45_RHIMU</name>
<proteinExistence type="predicted"/>
<accession>A0A2P2QG45</accession>
<dbReference type="AlphaFoldDB" id="A0A2P2QG45"/>
<reference evidence="1" key="1">
    <citation type="submission" date="2018-02" db="EMBL/GenBank/DDBJ databases">
        <title>Rhizophora mucronata_Transcriptome.</title>
        <authorList>
            <person name="Meera S.P."/>
            <person name="Sreeshan A."/>
            <person name="Augustine A."/>
        </authorList>
    </citation>
    <scope>NUCLEOTIDE SEQUENCE</scope>
    <source>
        <tissue evidence="1">Leaf</tissue>
    </source>
</reference>
<organism evidence="1">
    <name type="scientific">Rhizophora mucronata</name>
    <name type="common">Asiatic mangrove</name>
    <dbReference type="NCBI Taxonomy" id="61149"/>
    <lineage>
        <taxon>Eukaryota</taxon>
        <taxon>Viridiplantae</taxon>
        <taxon>Streptophyta</taxon>
        <taxon>Embryophyta</taxon>
        <taxon>Tracheophyta</taxon>
        <taxon>Spermatophyta</taxon>
        <taxon>Magnoliopsida</taxon>
        <taxon>eudicotyledons</taxon>
        <taxon>Gunneridae</taxon>
        <taxon>Pentapetalae</taxon>
        <taxon>rosids</taxon>
        <taxon>fabids</taxon>
        <taxon>Malpighiales</taxon>
        <taxon>Rhizophoraceae</taxon>
        <taxon>Rhizophora</taxon>
    </lineage>
</organism>
<evidence type="ECO:0000313" key="1">
    <source>
        <dbReference type="EMBL" id="MBX65969.1"/>
    </source>
</evidence>
<protein>
    <submittedName>
        <fullName evidence="1">Uncharacterized protein</fullName>
    </submittedName>
</protein>
<sequence>MPWPTAEGMQPWFTSVLLLQCVVPMHLDPV</sequence>
<dbReference type="EMBL" id="GGEC01085485">
    <property type="protein sequence ID" value="MBX65969.1"/>
    <property type="molecule type" value="Transcribed_RNA"/>
</dbReference>